<dbReference type="PANTHER" id="PTHR16223">
    <property type="entry name" value="TRANSCRIPTION FACTOR BHLH83-RELATED"/>
    <property type="match status" value="1"/>
</dbReference>
<keyword evidence="2" id="KW-0805">Transcription regulation</keyword>
<keyword evidence="3" id="KW-0238">DNA-binding</keyword>
<feature type="domain" description="BHLH" evidence="7">
    <location>
        <begin position="193"/>
        <end position="242"/>
    </location>
</feature>
<keyword evidence="4" id="KW-0804">Transcription</keyword>
<dbReference type="InterPro" id="IPR036638">
    <property type="entry name" value="HLH_DNA-bd_sf"/>
</dbReference>
<dbReference type="EMBL" id="VOIH02000003">
    <property type="protein sequence ID" value="KAF3450209.1"/>
    <property type="molecule type" value="Genomic_DNA"/>
</dbReference>
<dbReference type="PANTHER" id="PTHR16223:SF49">
    <property type="entry name" value="TRANSCRIPTION FACTOR BHLH52-RELATED"/>
    <property type="match status" value="1"/>
</dbReference>
<comment type="caution">
    <text evidence="8">The sequence shown here is derived from an EMBL/GenBank/DDBJ whole genome shotgun (WGS) entry which is preliminary data.</text>
</comment>
<evidence type="ECO:0000259" key="7">
    <source>
        <dbReference type="PROSITE" id="PS50888"/>
    </source>
</evidence>
<evidence type="ECO:0000256" key="2">
    <source>
        <dbReference type="ARBA" id="ARBA00023015"/>
    </source>
</evidence>
<dbReference type="SMART" id="SM00353">
    <property type="entry name" value="HLH"/>
    <property type="match status" value="1"/>
</dbReference>
<accession>A0A8K0HE90</accession>
<name>A0A8K0HE90_9ROSA</name>
<evidence type="ECO:0000313" key="9">
    <source>
        <dbReference type="Proteomes" id="UP000796880"/>
    </source>
</evidence>
<dbReference type="OrthoDB" id="1921534at2759"/>
<reference evidence="8" key="1">
    <citation type="submission" date="2020-03" db="EMBL/GenBank/DDBJ databases">
        <title>A high-quality chromosome-level genome assembly of a woody plant with both climbing and erect habits, Rhamnella rubrinervis.</title>
        <authorList>
            <person name="Lu Z."/>
            <person name="Yang Y."/>
            <person name="Zhu X."/>
            <person name="Sun Y."/>
        </authorList>
    </citation>
    <scope>NUCLEOTIDE SEQUENCE</scope>
    <source>
        <strain evidence="8">BYM</strain>
        <tissue evidence="8">Leaf</tissue>
    </source>
</reference>
<comment type="subcellular location">
    <subcellularLocation>
        <location evidence="1">Nucleus</location>
    </subcellularLocation>
</comment>
<keyword evidence="5" id="KW-0539">Nucleus</keyword>
<evidence type="ECO:0000256" key="4">
    <source>
        <dbReference type="ARBA" id="ARBA00023163"/>
    </source>
</evidence>
<feature type="region of interest" description="Disordered" evidence="6">
    <location>
        <begin position="1"/>
        <end position="21"/>
    </location>
</feature>
<organism evidence="8 9">
    <name type="scientific">Rhamnella rubrinervis</name>
    <dbReference type="NCBI Taxonomy" id="2594499"/>
    <lineage>
        <taxon>Eukaryota</taxon>
        <taxon>Viridiplantae</taxon>
        <taxon>Streptophyta</taxon>
        <taxon>Embryophyta</taxon>
        <taxon>Tracheophyta</taxon>
        <taxon>Spermatophyta</taxon>
        <taxon>Magnoliopsida</taxon>
        <taxon>eudicotyledons</taxon>
        <taxon>Gunneridae</taxon>
        <taxon>Pentapetalae</taxon>
        <taxon>rosids</taxon>
        <taxon>fabids</taxon>
        <taxon>Rosales</taxon>
        <taxon>Rhamnaceae</taxon>
        <taxon>rhamnoid group</taxon>
        <taxon>Rhamneae</taxon>
        <taxon>Rhamnella</taxon>
    </lineage>
</organism>
<dbReference type="GO" id="GO:0005634">
    <property type="term" value="C:nucleus"/>
    <property type="evidence" value="ECO:0007669"/>
    <property type="project" value="UniProtKB-SubCell"/>
</dbReference>
<dbReference type="InterPro" id="IPR045239">
    <property type="entry name" value="bHLH95_bHLH"/>
</dbReference>
<dbReference type="GO" id="GO:0000981">
    <property type="term" value="F:DNA-binding transcription factor activity, RNA polymerase II-specific"/>
    <property type="evidence" value="ECO:0007669"/>
    <property type="project" value="TreeGrafter"/>
</dbReference>
<dbReference type="PROSITE" id="PS50888">
    <property type="entry name" value="BHLH"/>
    <property type="match status" value="1"/>
</dbReference>
<dbReference type="Gene3D" id="4.10.280.10">
    <property type="entry name" value="Helix-loop-helix DNA-binding domain"/>
    <property type="match status" value="1"/>
</dbReference>
<evidence type="ECO:0000256" key="3">
    <source>
        <dbReference type="ARBA" id="ARBA00023125"/>
    </source>
</evidence>
<dbReference type="InterPro" id="IPR045843">
    <property type="entry name" value="IND-like"/>
</dbReference>
<dbReference type="GO" id="GO:0046983">
    <property type="term" value="F:protein dimerization activity"/>
    <property type="evidence" value="ECO:0007669"/>
    <property type="project" value="InterPro"/>
</dbReference>
<evidence type="ECO:0000256" key="5">
    <source>
        <dbReference type="ARBA" id="ARBA00023242"/>
    </source>
</evidence>
<dbReference type="SUPFAM" id="SSF47459">
    <property type="entry name" value="HLH, helix-loop-helix DNA-binding domain"/>
    <property type="match status" value="1"/>
</dbReference>
<protein>
    <recommendedName>
        <fullName evidence="7">BHLH domain-containing protein</fullName>
    </recommendedName>
</protein>
<evidence type="ECO:0000256" key="6">
    <source>
        <dbReference type="SAM" id="MobiDB-lite"/>
    </source>
</evidence>
<dbReference type="InterPro" id="IPR011598">
    <property type="entry name" value="bHLH_dom"/>
</dbReference>
<gene>
    <name evidence="8" type="ORF">FNV43_RR06289</name>
</gene>
<dbReference type="GO" id="GO:0000978">
    <property type="term" value="F:RNA polymerase II cis-regulatory region sequence-specific DNA binding"/>
    <property type="evidence" value="ECO:0007669"/>
    <property type="project" value="TreeGrafter"/>
</dbReference>
<dbReference type="AlphaFoldDB" id="A0A8K0HE90"/>
<dbReference type="Proteomes" id="UP000796880">
    <property type="component" value="Unassembled WGS sequence"/>
</dbReference>
<evidence type="ECO:0000256" key="1">
    <source>
        <dbReference type="ARBA" id="ARBA00004123"/>
    </source>
</evidence>
<proteinExistence type="predicted"/>
<sequence length="325" mass="36610">MALSFCSSWGSSGGGGGATTASTIHQHLHHQDSTRLSFSQTQPDQLASHFFGLDYNLSLPDTCIDSLFDTNTNNNYYSENYYMTTDYCLPNFHTPPPENINFLPNQTQISPQLDHHYHEFEPLSFPKRLKSYENHYDQMDTISPLFFNGYVPLPEVLPTTQVFPPVLQEASVSVPSHGYVGGNSTSPKKTTSGVLSAQSIAARERRRKITEKTQELGKLIPGGNKMNTAEMFHAASNYVKFLQAQVSLLQFMGFIQETKEEVELQTEGLEVLASQTIQEKLYTEEKCLVPIEFVQVLANDPEIHSRPFFKEINQLMMQSQGPIQE</sequence>
<evidence type="ECO:0000313" key="8">
    <source>
        <dbReference type="EMBL" id="KAF3450209.1"/>
    </source>
</evidence>
<keyword evidence="9" id="KW-1185">Reference proteome</keyword>
<dbReference type="CDD" id="cd11393">
    <property type="entry name" value="bHLH_AtbHLH_like"/>
    <property type="match status" value="1"/>
</dbReference>